<accession>A0A520MRM9</accession>
<dbReference type="InterPro" id="IPR014030">
    <property type="entry name" value="Ketoacyl_synth_N"/>
</dbReference>
<protein>
    <submittedName>
        <fullName evidence="6">Beta-ketoacyl synthase</fullName>
    </submittedName>
</protein>
<dbReference type="EMBL" id="SHBK01000024">
    <property type="protein sequence ID" value="RZO23865.1"/>
    <property type="molecule type" value="Genomic_DNA"/>
</dbReference>
<dbReference type="GO" id="GO:0005829">
    <property type="term" value="C:cytosol"/>
    <property type="evidence" value="ECO:0007669"/>
    <property type="project" value="TreeGrafter"/>
</dbReference>
<evidence type="ECO:0000313" key="6">
    <source>
        <dbReference type="EMBL" id="RZO23865.1"/>
    </source>
</evidence>
<comment type="caution">
    <text evidence="6">The sequence shown here is derived from an EMBL/GenBank/DDBJ whole genome shotgun (WGS) entry which is preliminary data.</text>
</comment>
<dbReference type="PANTHER" id="PTHR11712:SF336">
    <property type="entry name" value="3-OXOACYL-[ACYL-CARRIER-PROTEIN] SYNTHASE, MITOCHONDRIAL"/>
    <property type="match status" value="1"/>
</dbReference>
<dbReference type="SUPFAM" id="SSF53901">
    <property type="entry name" value="Thiolase-like"/>
    <property type="match status" value="2"/>
</dbReference>
<gene>
    <name evidence="6" type="ORF">EVA98_02260</name>
</gene>
<organism evidence="6 7">
    <name type="scientific">SAR86 cluster bacterium</name>
    <dbReference type="NCBI Taxonomy" id="2030880"/>
    <lineage>
        <taxon>Bacteria</taxon>
        <taxon>Pseudomonadati</taxon>
        <taxon>Pseudomonadota</taxon>
        <taxon>Gammaproteobacteria</taxon>
        <taxon>SAR86 cluster</taxon>
    </lineage>
</organism>
<comment type="similarity">
    <text evidence="2 4">Belongs to the thiolase-like superfamily. Beta-ketoacyl-ACP synthases family.</text>
</comment>
<dbReference type="InterPro" id="IPR000794">
    <property type="entry name" value="Beta-ketoacyl_synthase"/>
</dbReference>
<dbReference type="GO" id="GO:0006633">
    <property type="term" value="P:fatty acid biosynthetic process"/>
    <property type="evidence" value="ECO:0007669"/>
    <property type="project" value="TreeGrafter"/>
</dbReference>
<keyword evidence="3 4" id="KW-0808">Transferase</keyword>
<evidence type="ECO:0000313" key="7">
    <source>
        <dbReference type="Proteomes" id="UP000316449"/>
    </source>
</evidence>
<dbReference type="InterPro" id="IPR020841">
    <property type="entry name" value="PKS_Beta-ketoAc_synthase_dom"/>
</dbReference>
<comment type="pathway">
    <text evidence="1">Lipid metabolism; fatty acid biosynthesis.</text>
</comment>
<evidence type="ECO:0000256" key="2">
    <source>
        <dbReference type="ARBA" id="ARBA00008467"/>
    </source>
</evidence>
<evidence type="ECO:0000256" key="3">
    <source>
        <dbReference type="ARBA" id="ARBA00022679"/>
    </source>
</evidence>
<proteinExistence type="inferred from homology"/>
<dbReference type="Gene3D" id="3.40.47.10">
    <property type="match status" value="1"/>
</dbReference>
<feature type="domain" description="Ketosynthase family 3 (KS3)" evidence="5">
    <location>
        <begin position="1"/>
        <end position="472"/>
    </location>
</feature>
<evidence type="ECO:0000256" key="1">
    <source>
        <dbReference type="ARBA" id="ARBA00005194"/>
    </source>
</evidence>
<dbReference type="AlphaFoldDB" id="A0A520MRM9"/>
<dbReference type="Proteomes" id="UP000316449">
    <property type="component" value="Unassembled WGS sequence"/>
</dbReference>
<dbReference type="Pfam" id="PF00109">
    <property type="entry name" value="ketoacyl-synt"/>
    <property type="match status" value="1"/>
</dbReference>
<dbReference type="Pfam" id="PF02801">
    <property type="entry name" value="Ketoacyl-synt_C"/>
    <property type="match status" value="1"/>
</dbReference>
<reference evidence="6 7" key="1">
    <citation type="submission" date="2019-02" db="EMBL/GenBank/DDBJ databases">
        <title>Prokaryotic population dynamics and viral predation in marine succession experiment using metagenomics: the confinement effect.</title>
        <authorList>
            <person name="Haro-Moreno J.M."/>
            <person name="Rodriguez-Valera F."/>
            <person name="Lopez-Perez M."/>
        </authorList>
    </citation>
    <scope>NUCLEOTIDE SEQUENCE [LARGE SCALE GENOMIC DNA]</scope>
    <source>
        <strain evidence="6">MED-G165</strain>
    </source>
</reference>
<sequence>MSHLPLIVGYGGINSAGRSIFDFSHQRMLFDSIDPKNQNEVLQSLGYLMGTTERETILNKTLIRTIDDDFFNDHNYRSPALPTLAGGQLPSGFNPAKTYNSRQHPRGLAMTIFGLSDAVMSLGLQWDEILAKVPRQKISCVSGCAVAQADKYGMGGMFQASLANSRVTSKHMAMSLGEGSADFGHAYVLGSMGSTGSYTGACATFQYNLKLGIAMIQSGESLISIVGAAESGIVPEIYEAFSATKGLAEDENLMKLQEKLGEDFNEPNHRKICRPFGENIGMSLGESAQFVVLMADSLALELGLNIHGAALSSHIHADGYKKSISGPGAGNYLTVGKAFNEIKKHFGQEAMNKTFFHAHGTSTPQNRESESHIISSMSKAFGIESLPVTAIKSYLGHSLAAAGGDQMISSLGSWRNNLIPGICSTPKIADNVFTENVNFLLENLEFEDNKFDFAVLNAKGFGGNNGTSLVASPAKTMELLQAKYSSKEIKKYQAQKQSIDNQLLENKNKILQGDTMSRYIFGEHVIDGMNDFEVESHQITNRLNNEKFNLESILPYKDFLKG</sequence>
<evidence type="ECO:0000259" key="5">
    <source>
        <dbReference type="PROSITE" id="PS52004"/>
    </source>
</evidence>
<dbReference type="PROSITE" id="PS52004">
    <property type="entry name" value="KS3_2"/>
    <property type="match status" value="1"/>
</dbReference>
<dbReference type="GO" id="GO:0004315">
    <property type="term" value="F:3-oxoacyl-[acyl-carrier-protein] synthase activity"/>
    <property type="evidence" value="ECO:0007669"/>
    <property type="project" value="TreeGrafter"/>
</dbReference>
<dbReference type="CDD" id="cd00828">
    <property type="entry name" value="elong_cond_enzymes"/>
    <property type="match status" value="1"/>
</dbReference>
<dbReference type="PANTHER" id="PTHR11712">
    <property type="entry name" value="POLYKETIDE SYNTHASE-RELATED"/>
    <property type="match status" value="1"/>
</dbReference>
<name>A0A520MRM9_9GAMM</name>
<dbReference type="InterPro" id="IPR016039">
    <property type="entry name" value="Thiolase-like"/>
</dbReference>
<dbReference type="InterPro" id="IPR047224">
    <property type="entry name" value="FAS_alpha_su_C"/>
</dbReference>
<evidence type="ECO:0000256" key="4">
    <source>
        <dbReference type="RuleBase" id="RU003694"/>
    </source>
</evidence>
<dbReference type="InterPro" id="IPR014031">
    <property type="entry name" value="Ketoacyl_synth_C"/>
</dbReference>